<dbReference type="AlphaFoldDB" id="A0A0E2AY54"/>
<gene>
    <name evidence="6" type="ORF">LEP1GSC081_3115</name>
</gene>
<feature type="transmembrane region" description="Helical" evidence="3">
    <location>
        <begin position="123"/>
        <end position="142"/>
    </location>
</feature>
<reference evidence="6 7" key="1">
    <citation type="submission" date="2012-10" db="EMBL/GenBank/DDBJ databases">
        <authorList>
            <person name="Harkins D.M."/>
            <person name="Durkin A.S."/>
            <person name="Brinkac L.M."/>
            <person name="Selengut J.D."/>
            <person name="Sanka R."/>
            <person name="DePew J."/>
            <person name="Purushe J."/>
            <person name="Peacock S.J."/>
            <person name="Thaipadungpanit J."/>
            <person name="Wuthiekanun V.W."/>
            <person name="Day N.P."/>
            <person name="Vinetz J.M."/>
            <person name="Sutton G.G."/>
            <person name="Nelson W.C."/>
            <person name="Fouts D.E."/>
        </authorList>
    </citation>
    <scope>NUCLEOTIDE SEQUENCE [LARGE SCALE GENOMIC DNA]</scope>
    <source>
        <strain evidence="6 7">H1</strain>
    </source>
</reference>
<feature type="transmembrane region" description="Helical" evidence="3">
    <location>
        <begin position="388"/>
        <end position="408"/>
    </location>
</feature>
<dbReference type="InterPro" id="IPR032523">
    <property type="entry name" value="CcmF_C"/>
</dbReference>
<feature type="transmembrane region" description="Helical" evidence="3">
    <location>
        <begin position="6"/>
        <end position="28"/>
    </location>
</feature>
<name>A0A0E2AY54_9LEPT</name>
<dbReference type="Pfam" id="PF01578">
    <property type="entry name" value="Cytochrom_C_asm"/>
    <property type="match status" value="1"/>
</dbReference>
<dbReference type="Proteomes" id="UP000006253">
    <property type="component" value="Unassembled WGS sequence"/>
</dbReference>
<keyword evidence="3" id="KW-1133">Transmembrane helix</keyword>
<feature type="transmembrane region" description="Helical" evidence="3">
    <location>
        <begin position="40"/>
        <end position="61"/>
    </location>
</feature>
<evidence type="ECO:0000256" key="2">
    <source>
        <dbReference type="ARBA" id="ARBA00022748"/>
    </source>
</evidence>
<dbReference type="GO" id="GO:0015232">
    <property type="term" value="F:heme transmembrane transporter activity"/>
    <property type="evidence" value="ECO:0007669"/>
    <property type="project" value="InterPro"/>
</dbReference>
<feature type="transmembrane region" description="Helical" evidence="3">
    <location>
        <begin position="352"/>
        <end position="376"/>
    </location>
</feature>
<comment type="caution">
    <text evidence="6">The sequence shown here is derived from an EMBL/GenBank/DDBJ whole genome shotgun (WGS) entry which is preliminary data.</text>
</comment>
<evidence type="ECO:0000259" key="4">
    <source>
        <dbReference type="Pfam" id="PF01578"/>
    </source>
</evidence>
<evidence type="ECO:0000256" key="3">
    <source>
        <dbReference type="SAM" id="Phobius"/>
    </source>
</evidence>
<feature type="domain" description="Cytochrome c assembly protein" evidence="4">
    <location>
        <begin position="88"/>
        <end position="296"/>
    </location>
</feature>
<feature type="transmembrane region" description="Helical" evidence="3">
    <location>
        <begin position="507"/>
        <end position="525"/>
    </location>
</feature>
<comment type="similarity">
    <text evidence="1">Belongs to the CcmF/CycK/Ccl1/NrfE/CcsA family.</text>
</comment>
<evidence type="ECO:0000313" key="7">
    <source>
        <dbReference type="Proteomes" id="UP000006253"/>
    </source>
</evidence>
<evidence type="ECO:0000256" key="1">
    <source>
        <dbReference type="ARBA" id="ARBA00009186"/>
    </source>
</evidence>
<feature type="transmembrane region" description="Helical" evidence="3">
    <location>
        <begin position="250"/>
        <end position="267"/>
    </location>
</feature>
<sequence length="729" mass="82835">MNDFGALCIITSFAVLIFSILQTSYGLWKRDKKAIELGRYTLMTNSAVILLGFIVLLVQLFRTDLSNYYVVMHSNEHLPLFYKLTGIWSGSSGSLLFWNLLLSIFTFIVLWQTKDLTQDRIPILNLTLAVISAFFSYLAVFYPDAQPFREFQPAAVAGRGLNPLLQHWAMIIHPPILYVGYVSFAIPFAIAASALITGHLSENWFRFVRRWTIFSWFFLGTGILLGSKWAYEELGWGGYWAWDPVENASLMPWLLSTAFLHSMIIQERRGMLKFWNMFLIILAFHFCLLGTWITRSGVLEGPHSFSKSTIGAPFIIYIGISFLFFLGFLIYRRNSLKPEHNLDAMTSKEGSFLFNNFLLVIATLAILLGVFSPLLYGREFKAPWFNSWGVPSGILLILLMGSAPLLAWRKGADKIFFSTLLKPLLVGIAGAGMYILFYTKNFTISEYSLGDVLGEVYSVIAVGLGIFTIAGIVQEYHRGIVARKTAYPNENYFFSGFRMLLKNKRRYGGYLVHLAMVILFIGYAGNAFKQNTSIKFFYFLNAPEKNEIVYSSQDTGVLGNYQISAHTLKIKPLVSGEAKNGLNIQNVIVSHEATFQVKRNLKEFSTMVTERRFYPQISHLSGDFETHIPTSEPAISSTPKEDLYIQLGAIEHSDLSDENPDLPILFMNYLFTNENQPVRKLENFNRFPRQLVANLEVWVNPLVKFIWVGSLLFFFSGLLILLPIGESRL</sequence>
<accession>A0A0E2AY54</accession>
<dbReference type="PANTHER" id="PTHR43653">
    <property type="entry name" value="CYTOCHROME C ASSEMBLY PROTEIN-RELATED"/>
    <property type="match status" value="1"/>
</dbReference>
<keyword evidence="3" id="KW-0472">Membrane</keyword>
<feature type="transmembrane region" description="Helical" evidence="3">
    <location>
        <begin position="81"/>
        <end position="111"/>
    </location>
</feature>
<dbReference type="InterPro" id="IPR002541">
    <property type="entry name" value="Cyt_c_assembly"/>
</dbReference>
<keyword evidence="2" id="KW-0201">Cytochrome c-type biogenesis</keyword>
<feature type="transmembrane region" description="Helical" evidence="3">
    <location>
        <begin position="456"/>
        <end position="473"/>
    </location>
</feature>
<feature type="domain" description="Cytochrome c-type biogenesis protein CcmF C-terminal" evidence="5">
    <location>
        <begin position="590"/>
        <end position="721"/>
    </location>
</feature>
<feature type="transmembrane region" description="Helical" evidence="3">
    <location>
        <begin position="274"/>
        <end position="294"/>
    </location>
</feature>
<evidence type="ECO:0000313" key="6">
    <source>
        <dbReference type="EMBL" id="EKO13781.1"/>
    </source>
</evidence>
<dbReference type="Pfam" id="PF16327">
    <property type="entry name" value="CcmF_C"/>
    <property type="match status" value="2"/>
</dbReference>
<feature type="transmembrane region" description="Helical" evidence="3">
    <location>
        <begin position="415"/>
        <end position="436"/>
    </location>
</feature>
<protein>
    <submittedName>
        <fullName evidence="6">Putative cytochrome c-type biogenesis protein CcmF</fullName>
    </submittedName>
</protein>
<dbReference type="GO" id="GO:0017004">
    <property type="term" value="P:cytochrome complex assembly"/>
    <property type="evidence" value="ECO:0007669"/>
    <property type="project" value="UniProtKB-KW"/>
</dbReference>
<proteinExistence type="inferred from homology"/>
<feature type="transmembrane region" description="Helical" evidence="3">
    <location>
        <begin position="314"/>
        <end position="331"/>
    </location>
</feature>
<dbReference type="PANTHER" id="PTHR43653:SF1">
    <property type="entry name" value="CYTOCHROME C-TYPE BIOGENESIS PROTEIN CCMF"/>
    <property type="match status" value="1"/>
</dbReference>
<dbReference type="InterPro" id="IPR003567">
    <property type="entry name" value="Cyt_c_biogenesis"/>
</dbReference>
<dbReference type="EMBL" id="AHMY02000067">
    <property type="protein sequence ID" value="EKO13781.1"/>
    <property type="molecule type" value="Genomic_DNA"/>
</dbReference>
<dbReference type="GO" id="GO:0016020">
    <property type="term" value="C:membrane"/>
    <property type="evidence" value="ECO:0007669"/>
    <property type="project" value="InterPro"/>
</dbReference>
<feature type="domain" description="Cytochrome c-type biogenesis protein CcmF C-terminal" evidence="5">
    <location>
        <begin position="315"/>
        <end position="528"/>
    </location>
</feature>
<dbReference type="RefSeq" id="WP_004766894.1">
    <property type="nucleotide sequence ID" value="NZ_AHMY02000067.1"/>
</dbReference>
<feature type="transmembrane region" description="Helical" evidence="3">
    <location>
        <begin position="211"/>
        <end position="230"/>
    </location>
</feature>
<feature type="transmembrane region" description="Helical" evidence="3">
    <location>
        <begin position="705"/>
        <end position="724"/>
    </location>
</feature>
<dbReference type="GO" id="GO:0020037">
    <property type="term" value="F:heme binding"/>
    <property type="evidence" value="ECO:0007669"/>
    <property type="project" value="InterPro"/>
</dbReference>
<dbReference type="PRINTS" id="PR01410">
    <property type="entry name" value="CCBIOGENESIS"/>
</dbReference>
<organism evidence="6 7">
    <name type="scientific">Leptospira kirschneri str. H1</name>
    <dbReference type="NCBI Taxonomy" id="1049966"/>
    <lineage>
        <taxon>Bacteria</taxon>
        <taxon>Pseudomonadati</taxon>
        <taxon>Spirochaetota</taxon>
        <taxon>Spirochaetia</taxon>
        <taxon>Leptospirales</taxon>
        <taxon>Leptospiraceae</taxon>
        <taxon>Leptospira</taxon>
    </lineage>
</organism>
<evidence type="ECO:0000259" key="5">
    <source>
        <dbReference type="Pfam" id="PF16327"/>
    </source>
</evidence>
<feature type="transmembrane region" description="Helical" evidence="3">
    <location>
        <begin position="176"/>
        <end position="199"/>
    </location>
</feature>
<keyword evidence="3" id="KW-0812">Transmembrane</keyword>